<proteinExistence type="predicted"/>
<dbReference type="Proteomes" id="UP000000392">
    <property type="component" value="Chromosome"/>
</dbReference>
<protein>
    <submittedName>
        <fullName evidence="1">Uncharacterized protein</fullName>
    </submittedName>
</protein>
<dbReference type="RefSeq" id="WP_013197161.1">
    <property type="nucleotide sequence ID" value="NC_014259.1"/>
</dbReference>
<name>A0AAN0P6X3_ACISD</name>
<sequence length="98" mass="11459">MKKKYIITLEGDTPPKLFLGEEIAGCKIIELRLEELPRRVDAAWLLERYSLSRKSLIEHLRVFNKGNEGKHLYDPNEVIPILDNLHLLNIKRGARRKN</sequence>
<gene>
    <name evidence="1" type="ordered locus">AOLE_05090</name>
</gene>
<reference evidence="1 2" key="1">
    <citation type="journal article" date="2010" name="J. Bacteriol.">
        <title>Complete genome sequence of the diesel-degrading Acinetobacter sp. strain DR1.</title>
        <authorList>
            <person name="Jung J."/>
            <person name="Baek J.H."/>
            <person name="Park W."/>
        </authorList>
    </citation>
    <scope>NUCLEOTIDE SEQUENCE [LARGE SCALE GENOMIC DNA]</scope>
    <source>
        <strain evidence="2">JCM 16667 / KCTC 23045 / DR1</strain>
    </source>
</reference>
<evidence type="ECO:0000313" key="2">
    <source>
        <dbReference type="Proteomes" id="UP000000392"/>
    </source>
</evidence>
<dbReference type="KEGG" id="acd:AOLE_05090"/>
<accession>A0AAN0P6X3</accession>
<dbReference type="AlphaFoldDB" id="A0AAN0P6X3"/>
<dbReference type="EMBL" id="CP002080">
    <property type="protein sequence ID" value="ADI89915.1"/>
    <property type="molecule type" value="Genomic_DNA"/>
</dbReference>
<dbReference type="GeneID" id="9381440"/>
<evidence type="ECO:0000313" key="1">
    <source>
        <dbReference type="EMBL" id="ADI89915.1"/>
    </source>
</evidence>
<organism evidence="1 2">
    <name type="scientific">Acinetobacter oleivorans (strain JCM 16667 / KCTC 23045 / DR1)</name>
    <dbReference type="NCBI Taxonomy" id="436717"/>
    <lineage>
        <taxon>Bacteria</taxon>
        <taxon>Pseudomonadati</taxon>
        <taxon>Pseudomonadota</taxon>
        <taxon>Gammaproteobacteria</taxon>
        <taxon>Moraxellales</taxon>
        <taxon>Moraxellaceae</taxon>
        <taxon>Acinetobacter</taxon>
    </lineage>
</organism>